<gene>
    <name evidence="1" type="ORF">H6G97_41810</name>
</gene>
<dbReference type="InterPro" id="IPR025458">
    <property type="entry name" value="DUF4278"/>
</dbReference>
<comment type="caution">
    <text evidence="1">The sequence shown here is derived from an EMBL/GenBank/DDBJ whole genome shotgun (WGS) entry which is preliminary data.</text>
</comment>
<dbReference type="Pfam" id="PF14105">
    <property type="entry name" value="DUF4278"/>
    <property type="match status" value="1"/>
</dbReference>
<accession>A0ABR8E4W9</accession>
<dbReference type="EMBL" id="JACJSI010000296">
    <property type="protein sequence ID" value="MBD2535575.1"/>
    <property type="molecule type" value="Genomic_DNA"/>
</dbReference>
<evidence type="ECO:0000313" key="1">
    <source>
        <dbReference type="EMBL" id="MBD2535575.1"/>
    </source>
</evidence>
<reference evidence="1 2" key="1">
    <citation type="journal article" date="2020" name="ISME J.">
        <title>Comparative genomics reveals insights into cyanobacterial evolution and habitat adaptation.</title>
        <authorList>
            <person name="Chen M.Y."/>
            <person name="Teng W.K."/>
            <person name="Zhao L."/>
            <person name="Hu C.X."/>
            <person name="Zhou Y.K."/>
            <person name="Han B.P."/>
            <person name="Song L.R."/>
            <person name="Shu W.S."/>
        </authorList>
    </citation>
    <scope>NUCLEOTIDE SEQUENCE [LARGE SCALE GENOMIC DNA]</scope>
    <source>
        <strain evidence="1 2">FACHB-838</strain>
    </source>
</reference>
<proteinExistence type="predicted"/>
<protein>
    <submittedName>
        <fullName evidence="1">DUF4278 domain-containing protein</fullName>
    </submittedName>
</protein>
<organism evidence="1 2">
    <name type="scientific">Nostoc flagelliforme FACHB-838</name>
    <dbReference type="NCBI Taxonomy" id="2692904"/>
    <lineage>
        <taxon>Bacteria</taxon>
        <taxon>Bacillati</taxon>
        <taxon>Cyanobacteriota</taxon>
        <taxon>Cyanophyceae</taxon>
        <taxon>Nostocales</taxon>
        <taxon>Nostocaceae</taxon>
        <taxon>Nostoc</taxon>
    </lineage>
</organism>
<sequence>MKLNYRGLSYELDSSKIVGRTIEKPFQSTLSVGAAYDLIYRGVIYRVGPNAKSAEAPLPPTTYKLSYREINYLVNRNAQGEVTLINQSTNSLQVDTQSPLTTLPL</sequence>
<dbReference type="Proteomes" id="UP000623440">
    <property type="component" value="Unassembled WGS sequence"/>
</dbReference>
<dbReference type="RefSeq" id="WP_190946391.1">
    <property type="nucleotide sequence ID" value="NZ_JACJSI010000296.1"/>
</dbReference>
<name>A0ABR8E4W9_9NOSO</name>
<evidence type="ECO:0000313" key="2">
    <source>
        <dbReference type="Proteomes" id="UP000623440"/>
    </source>
</evidence>
<keyword evidence="2" id="KW-1185">Reference proteome</keyword>